<name>A0ABW2BNR8_9HYPH</name>
<dbReference type="EMBL" id="JBHSWN010000001">
    <property type="protein sequence ID" value="MFC6791800.1"/>
    <property type="molecule type" value="Genomic_DNA"/>
</dbReference>
<evidence type="ECO:0000256" key="1">
    <source>
        <dbReference type="SAM" id="MobiDB-lite"/>
    </source>
</evidence>
<organism evidence="2 3">
    <name type="scientific">Methylobacterium komagatae</name>
    <dbReference type="NCBI Taxonomy" id="374425"/>
    <lineage>
        <taxon>Bacteria</taxon>
        <taxon>Pseudomonadati</taxon>
        <taxon>Pseudomonadota</taxon>
        <taxon>Alphaproteobacteria</taxon>
        <taxon>Hyphomicrobiales</taxon>
        <taxon>Methylobacteriaceae</taxon>
        <taxon>Methylobacterium</taxon>
    </lineage>
</organism>
<protein>
    <submittedName>
        <fullName evidence="2">Uncharacterized protein</fullName>
    </submittedName>
</protein>
<reference evidence="3" key="1">
    <citation type="journal article" date="2019" name="Int. J. Syst. Evol. Microbiol.">
        <title>The Global Catalogue of Microorganisms (GCM) 10K type strain sequencing project: providing services to taxonomists for standard genome sequencing and annotation.</title>
        <authorList>
            <consortium name="The Broad Institute Genomics Platform"/>
            <consortium name="The Broad Institute Genome Sequencing Center for Infectious Disease"/>
            <person name="Wu L."/>
            <person name="Ma J."/>
        </authorList>
    </citation>
    <scope>NUCLEOTIDE SEQUENCE [LARGE SCALE GENOMIC DNA]</scope>
    <source>
        <strain evidence="3">CCUG 48316</strain>
    </source>
</reference>
<accession>A0ABW2BNR8</accession>
<comment type="caution">
    <text evidence="2">The sequence shown here is derived from an EMBL/GenBank/DDBJ whole genome shotgun (WGS) entry which is preliminary data.</text>
</comment>
<sequence length="63" mass="7259">MRGPRIRRWIGAARRRASRTRQEEPGTGAQVITLTWAQTFGRPPAPLRPDDTAERIVVPLRRR</sequence>
<keyword evidence="3" id="KW-1185">Reference proteome</keyword>
<feature type="region of interest" description="Disordered" evidence="1">
    <location>
        <begin position="1"/>
        <end position="28"/>
    </location>
</feature>
<evidence type="ECO:0000313" key="2">
    <source>
        <dbReference type="EMBL" id="MFC6791800.1"/>
    </source>
</evidence>
<evidence type="ECO:0000313" key="3">
    <source>
        <dbReference type="Proteomes" id="UP001596292"/>
    </source>
</evidence>
<feature type="compositionally biased region" description="Basic residues" evidence="1">
    <location>
        <begin position="1"/>
        <end position="19"/>
    </location>
</feature>
<proteinExistence type="predicted"/>
<gene>
    <name evidence="2" type="ORF">ACFQE0_20695</name>
</gene>
<dbReference type="Proteomes" id="UP001596292">
    <property type="component" value="Unassembled WGS sequence"/>
</dbReference>